<keyword evidence="12" id="KW-1185">Reference proteome</keyword>
<dbReference type="Gene3D" id="2.170.270.10">
    <property type="entry name" value="SET domain"/>
    <property type="match status" value="1"/>
</dbReference>
<evidence type="ECO:0000259" key="9">
    <source>
        <dbReference type="PROSITE" id="PS50280"/>
    </source>
</evidence>
<protein>
    <recommendedName>
        <fullName evidence="1">[histone H3]-lysine(27) N-trimethyltransferase</fullName>
        <ecNumber evidence="1">2.1.1.356</ecNumber>
    </recommendedName>
</protein>
<evidence type="ECO:0000256" key="4">
    <source>
        <dbReference type="ARBA" id="ARBA00022691"/>
    </source>
</evidence>
<dbReference type="CTD" id="39203"/>
<dbReference type="RefSeq" id="XP_022664000.1">
    <property type="nucleotide sequence ID" value="XM_022808265.1"/>
</dbReference>
<keyword evidence="4" id="KW-0949">S-adenosyl-L-methionine</keyword>
<dbReference type="GO" id="GO:0031507">
    <property type="term" value="P:heterochromatin formation"/>
    <property type="evidence" value="ECO:0007669"/>
    <property type="project" value="TreeGrafter"/>
</dbReference>
<feature type="domain" description="CXC" evidence="10">
    <location>
        <begin position="562"/>
        <end position="663"/>
    </location>
</feature>
<dbReference type="PANTHER" id="PTHR45747:SF4">
    <property type="entry name" value="HISTONE-LYSINE N-METHYLTRANSFERASE E(Z)"/>
    <property type="match status" value="1"/>
</dbReference>
<evidence type="ECO:0000313" key="11">
    <source>
        <dbReference type="EnsemblMetazoa" id="XP_022664000"/>
    </source>
</evidence>
<dbReference type="InterPro" id="IPR026489">
    <property type="entry name" value="CXC_dom"/>
</dbReference>
<name>A0A7M7KAJ0_VARDE</name>
<dbReference type="InterPro" id="IPR001214">
    <property type="entry name" value="SET_dom"/>
</dbReference>
<evidence type="ECO:0000256" key="2">
    <source>
        <dbReference type="ARBA" id="ARBA00022603"/>
    </source>
</evidence>
<feature type="region of interest" description="Disordered" evidence="8">
    <location>
        <begin position="1"/>
        <end position="44"/>
    </location>
</feature>
<dbReference type="InterPro" id="IPR045318">
    <property type="entry name" value="EZH1/2-like"/>
</dbReference>
<dbReference type="GO" id="GO:0003682">
    <property type="term" value="F:chromatin binding"/>
    <property type="evidence" value="ECO:0007669"/>
    <property type="project" value="TreeGrafter"/>
</dbReference>
<evidence type="ECO:0000256" key="5">
    <source>
        <dbReference type="ARBA" id="ARBA00023015"/>
    </source>
</evidence>
<feature type="compositionally biased region" description="Polar residues" evidence="8">
    <location>
        <begin position="472"/>
        <end position="481"/>
    </location>
</feature>
<accession>A0A7M7KAJ0</accession>
<comment type="catalytic activity">
    <reaction evidence="7">
        <text>L-lysyl(27)-[histone H3] + 3 S-adenosyl-L-methionine = N(6),N(6),N(6)-trimethyl-L-lysyl(27)-[histone H3] + 3 S-adenosyl-L-homocysteine + 3 H(+)</text>
        <dbReference type="Rhea" id="RHEA:60292"/>
        <dbReference type="Rhea" id="RHEA-COMP:15535"/>
        <dbReference type="Rhea" id="RHEA-COMP:15548"/>
        <dbReference type="ChEBI" id="CHEBI:15378"/>
        <dbReference type="ChEBI" id="CHEBI:29969"/>
        <dbReference type="ChEBI" id="CHEBI:57856"/>
        <dbReference type="ChEBI" id="CHEBI:59789"/>
        <dbReference type="ChEBI" id="CHEBI:61961"/>
        <dbReference type="EC" id="2.1.1.356"/>
    </reaction>
</comment>
<dbReference type="Proteomes" id="UP000594260">
    <property type="component" value="Unplaced"/>
</dbReference>
<dbReference type="OrthoDB" id="6141102at2759"/>
<evidence type="ECO:0000256" key="6">
    <source>
        <dbReference type="ARBA" id="ARBA00023163"/>
    </source>
</evidence>
<evidence type="ECO:0000313" key="12">
    <source>
        <dbReference type="Proteomes" id="UP000594260"/>
    </source>
</evidence>
<feature type="compositionally biased region" description="Basic and acidic residues" evidence="8">
    <location>
        <begin position="364"/>
        <end position="379"/>
    </location>
</feature>
<dbReference type="GO" id="GO:0140951">
    <property type="term" value="F:histone H3K27 trimethyltransferase activity"/>
    <property type="evidence" value="ECO:0007669"/>
    <property type="project" value="UniProtKB-EC"/>
</dbReference>
<dbReference type="EC" id="2.1.1.356" evidence="1"/>
<dbReference type="InterPro" id="IPR048358">
    <property type="entry name" value="EZH1/2_MCSS"/>
</dbReference>
<dbReference type="KEGG" id="vde:111251585"/>
<evidence type="ECO:0000256" key="3">
    <source>
        <dbReference type="ARBA" id="ARBA00022679"/>
    </source>
</evidence>
<dbReference type="Pfam" id="PF21358">
    <property type="entry name" value="Ezh2_MCSS"/>
    <property type="match status" value="1"/>
</dbReference>
<dbReference type="FunCoup" id="A0A7M7KAJ0">
    <property type="interactions" value="847"/>
</dbReference>
<dbReference type="InterPro" id="IPR041355">
    <property type="entry name" value="Pre-SET_CXC"/>
</dbReference>
<dbReference type="InterPro" id="IPR033467">
    <property type="entry name" value="Tesmin/TSO1-like_CXC"/>
</dbReference>
<dbReference type="GO" id="GO:0035098">
    <property type="term" value="C:ESC/E(Z) complex"/>
    <property type="evidence" value="ECO:0007669"/>
    <property type="project" value="TreeGrafter"/>
</dbReference>
<reference evidence="11" key="1">
    <citation type="submission" date="2021-01" db="UniProtKB">
        <authorList>
            <consortium name="EnsemblMetazoa"/>
        </authorList>
    </citation>
    <scope>IDENTIFICATION</scope>
</reference>
<feature type="domain" description="SET" evidence="9">
    <location>
        <begin position="670"/>
        <end position="785"/>
    </location>
</feature>
<dbReference type="Pfam" id="PF00856">
    <property type="entry name" value="SET"/>
    <property type="match status" value="1"/>
</dbReference>
<dbReference type="InParanoid" id="A0A7M7KAJ0"/>
<organism evidence="11 12">
    <name type="scientific">Varroa destructor</name>
    <name type="common">Honeybee mite</name>
    <dbReference type="NCBI Taxonomy" id="109461"/>
    <lineage>
        <taxon>Eukaryota</taxon>
        <taxon>Metazoa</taxon>
        <taxon>Ecdysozoa</taxon>
        <taxon>Arthropoda</taxon>
        <taxon>Chelicerata</taxon>
        <taxon>Arachnida</taxon>
        <taxon>Acari</taxon>
        <taxon>Parasitiformes</taxon>
        <taxon>Mesostigmata</taxon>
        <taxon>Gamasina</taxon>
        <taxon>Dermanyssoidea</taxon>
        <taxon>Varroidae</taxon>
        <taxon>Varroa</taxon>
    </lineage>
</organism>
<sequence>MNRKGQMEGRASRSQTSAAEREAKETKALSAVSTRSEKKDADVTKEKVEIPVRIRRRVEQEYVKIRNAHKEKRTRQIIEKYTDNRRYVRETLEATRASRKYGVKPQSIFPEMPVQGKLVKKVAVEIHGGGSGAGGAKQAVPCKLMTAVQAIPTMYTWAPTQQNFLVEDETVLHNIPYMGDDQDDSFIEELINNYDGKIHGDNDRKNTVNDERLIELVNALMKYEDVSTMYTQKELEDNLSDPPEYLFACVHAVFPSLAGSPHDLLEKYRQLTGKGPKVPVGQCTPNIDGPHALSVPREQSMHSFKALFCRRCYKYDCFLHCKSSEAQGSVPQHKRRYYDMKVDSEACGDKCYLHLSQVKEERAKEAKEAKEAREAREKQWGSAGAGVAATGINGPGSETAEDAIRVEEVGQVEPGASGMTANDHHHHHHHADSGNEGSDDSNDGHTTRDGLGHARQKVTVNSLATESERAKQSPSSPQSELSARESSEVWSPAEQSLFRVLSKPFYKNFCAMAAIMVTKTCAQVYTFAQNEPVDVAPPPEDADDDSRRSKKKKKHKMWSTHSRKFAVKNAAGPGLACQYSPCHHPGQPCDTTCPCVQLRNFCEKFCHCSPDCLHRFPGCRCKAQCNTKQCPCYLAVRECDPDLCQACGADQLQVSNITCKNVCLQRGLRKHLLMAPSDIAGWGIFLKDAAAKNEFISEYCGEIISQDEADRRGKVYDKYMCSFLFNLNSDYVVDATRKGNKIRFANHSIQPNCYAKVLMVNGDHRIGIFANRNILPGEELFFDYRYGPTEQLKFVGIEREIEYL</sequence>
<dbReference type="EnsemblMetazoa" id="XM_022808265">
    <property type="protein sequence ID" value="XP_022664000"/>
    <property type="gene ID" value="LOC111251585"/>
</dbReference>
<dbReference type="AlphaFoldDB" id="A0A7M7KAJ0"/>
<feature type="compositionally biased region" description="Basic and acidic residues" evidence="8">
    <location>
        <begin position="442"/>
        <end position="452"/>
    </location>
</feature>
<dbReference type="PANTHER" id="PTHR45747">
    <property type="entry name" value="HISTONE-LYSINE N-METHYLTRANSFERASE E(Z)"/>
    <property type="match status" value="1"/>
</dbReference>
<keyword evidence="2" id="KW-0489">Methyltransferase</keyword>
<dbReference type="SUPFAM" id="SSF82199">
    <property type="entry name" value="SET domain"/>
    <property type="match status" value="1"/>
</dbReference>
<evidence type="ECO:0000256" key="1">
    <source>
        <dbReference type="ARBA" id="ARBA00012186"/>
    </source>
</evidence>
<evidence type="ECO:0000259" key="10">
    <source>
        <dbReference type="PROSITE" id="PS51633"/>
    </source>
</evidence>
<dbReference type="PROSITE" id="PS50280">
    <property type="entry name" value="SET"/>
    <property type="match status" value="1"/>
</dbReference>
<dbReference type="OMA" id="GNSCYML"/>
<dbReference type="FunFam" id="2.170.270.10:FF:000001">
    <property type="entry name" value="Putative histone-lysine N-methyltransferase EZH2"/>
    <property type="match status" value="1"/>
</dbReference>
<keyword evidence="6" id="KW-0804">Transcription</keyword>
<dbReference type="GO" id="GO:0032259">
    <property type="term" value="P:methylation"/>
    <property type="evidence" value="ECO:0007669"/>
    <property type="project" value="UniProtKB-KW"/>
</dbReference>
<feature type="compositionally biased region" description="Basic and acidic residues" evidence="8">
    <location>
        <begin position="35"/>
        <end position="44"/>
    </location>
</feature>
<dbReference type="PROSITE" id="PS51633">
    <property type="entry name" value="CXC"/>
    <property type="match status" value="1"/>
</dbReference>
<feature type="region of interest" description="Disordered" evidence="8">
    <location>
        <begin position="414"/>
        <end position="490"/>
    </location>
</feature>
<feature type="region of interest" description="Disordered" evidence="8">
    <location>
        <begin position="532"/>
        <end position="555"/>
    </location>
</feature>
<keyword evidence="3" id="KW-0808">Transferase</keyword>
<evidence type="ECO:0000256" key="8">
    <source>
        <dbReference type="SAM" id="MobiDB-lite"/>
    </source>
</evidence>
<feature type="region of interest" description="Disordered" evidence="8">
    <location>
        <begin position="364"/>
        <end position="398"/>
    </location>
</feature>
<feature type="compositionally biased region" description="Basic and acidic residues" evidence="8">
    <location>
        <begin position="1"/>
        <end position="11"/>
    </location>
</feature>
<evidence type="ECO:0000256" key="7">
    <source>
        <dbReference type="ARBA" id="ARBA00048568"/>
    </source>
</evidence>
<dbReference type="GeneID" id="111251585"/>
<keyword evidence="5" id="KW-0805">Transcription regulation</keyword>
<dbReference type="SMART" id="SM01114">
    <property type="entry name" value="CXC"/>
    <property type="match status" value="1"/>
</dbReference>
<dbReference type="InterPro" id="IPR046341">
    <property type="entry name" value="SET_dom_sf"/>
</dbReference>
<dbReference type="Pfam" id="PF18264">
    <property type="entry name" value="preSET_CXC"/>
    <property type="match status" value="1"/>
</dbReference>
<dbReference type="SMART" id="SM00317">
    <property type="entry name" value="SET"/>
    <property type="match status" value="1"/>
</dbReference>
<proteinExistence type="predicted"/>